<dbReference type="EMBL" id="JWTA01000005">
    <property type="protein sequence ID" value="KIC63464.1"/>
    <property type="molecule type" value="Genomic_DNA"/>
</dbReference>
<name>A0A0B4CQE6_9FLAO</name>
<comment type="caution">
    <text evidence="1">The sequence shown here is derived from an EMBL/GenBank/DDBJ whole genome shotgun (WGS) entry which is preliminary data.</text>
</comment>
<dbReference type="STRING" id="363331.RM51_07265"/>
<gene>
    <name evidence="1" type="ORF">RM51_07265</name>
</gene>
<protein>
    <submittedName>
        <fullName evidence="1">Uncharacterized protein</fullName>
    </submittedName>
</protein>
<dbReference type="AlphaFoldDB" id="A0A0B4CQE6"/>
<dbReference type="RefSeq" id="WP_039366921.1">
    <property type="nucleotide sequence ID" value="NZ_JWTA01000005.1"/>
</dbReference>
<evidence type="ECO:0000313" key="1">
    <source>
        <dbReference type="EMBL" id="KIC63464.1"/>
    </source>
</evidence>
<sequence length="220" mass="25664">MGIGRREFIKLISLGFLGIAIDPLKAVLTNNNIYVNKKLGIYFVKPQYWGFIAVKDFGNLKEKQLIGSGTQEESDEIWKELDEPICVITKFYEDKPEYYGVFSPTITLTVTSKSELEYLGFKTFQEVIDSSEIGTSSILKDFKITKRYKPYYINNIKFYEFDSEYLFEHIELSEPLLAQLKILKTEHNGCYYDFNFHQSKAQNQTAEIEFKKFINSIKLI</sequence>
<organism evidence="1 2">
    <name type="scientific">Chryseobacterium taiwanense</name>
    <dbReference type="NCBI Taxonomy" id="363331"/>
    <lineage>
        <taxon>Bacteria</taxon>
        <taxon>Pseudomonadati</taxon>
        <taxon>Bacteroidota</taxon>
        <taxon>Flavobacteriia</taxon>
        <taxon>Flavobacteriales</taxon>
        <taxon>Weeksellaceae</taxon>
        <taxon>Chryseobacterium group</taxon>
        <taxon>Chryseobacterium</taxon>
    </lineage>
</organism>
<keyword evidence="2" id="KW-1185">Reference proteome</keyword>
<dbReference type="OrthoDB" id="1341993at2"/>
<evidence type="ECO:0000313" key="2">
    <source>
        <dbReference type="Proteomes" id="UP000031167"/>
    </source>
</evidence>
<proteinExistence type="predicted"/>
<dbReference type="Proteomes" id="UP000031167">
    <property type="component" value="Unassembled WGS sequence"/>
</dbReference>
<accession>A0A0B4CQE6</accession>
<reference evidence="1 2" key="1">
    <citation type="submission" date="2014-12" db="EMBL/GenBank/DDBJ databases">
        <title>Genome sequencing of Chryseobacterium taiwanense TPW19.</title>
        <authorList>
            <person name="Tan P.W."/>
            <person name="Chan K.-G."/>
        </authorList>
    </citation>
    <scope>NUCLEOTIDE SEQUENCE [LARGE SCALE GENOMIC DNA]</scope>
    <source>
        <strain evidence="1 2">TPW19</strain>
    </source>
</reference>